<proteinExistence type="predicted"/>
<protein>
    <submittedName>
        <fullName evidence="1">Uncharacterized protein</fullName>
    </submittedName>
</protein>
<sequence length="82" mass="9577">MNKNKLLKLAKSLSLEGSEEVVPKGFYRREELCKMMGYGTNYVCQFLKNIKLNEPERIEHKRFKIRNSSGGISSIIHYKIKL</sequence>
<gene>
    <name evidence="1" type="ORF">UFOVP157_52</name>
</gene>
<reference evidence="1" key="1">
    <citation type="submission" date="2020-05" db="EMBL/GenBank/DDBJ databases">
        <authorList>
            <person name="Chiriac C."/>
            <person name="Salcher M."/>
            <person name="Ghai R."/>
            <person name="Kavagutti S V."/>
        </authorList>
    </citation>
    <scope>NUCLEOTIDE SEQUENCE</scope>
</reference>
<accession>A0A6J7W970</accession>
<name>A0A6J7W970_9CAUD</name>
<evidence type="ECO:0000313" key="1">
    <source>
        <dbReference type="EMBL" id="CAB5178914.1"/>
    </source>
</evidence>
<organism evidence="1">
    <name type="scientific">uncultured Caudovirales phage</name>
    <dbReference type="NCBI Taxonomy" id="2100421"/>
    <lineage>
        <taxon>Viruses</taxon>
        <taxon>Duplodnaviria</taxon>
        <taxon>Heunggongvirae</taxon>
        <taxon>Uroviricota</taxon>
        <taxon>Caudoviricetes</taxon>
        <taxon>Peduoviridae</taxon>
        <taxon>Maltschvirus</taxon>
        <taxon>Maltschvirus maltsch</taxon>
    </lineage>
</organism>
<dbReference type="EMBL" id="LR798206">
    <property type="protein sequence ID" value="CAB5178914.1"/>
    <property type="molecule type" value="Genomic_DNA"/>
</dbReference>